<dbReference type="Pfam" id="PF07859">
    <property type="entry name" value="Abhydrolase_3"/>
    <property type="match status" value="1"/>
</dbReference>
<dbReference type="PANTHER" id="PTHR23024">
    <property type="entry name" value="ARYLACETAMIDE DEACETYLASE"/>
    <property type="match status" value="1"/>
</dbReference>
<dbReference type="EMBL" id="JASWJB010000022">
    <property type="protein sequence ID" value="KAK2612028.1"/>
    <property type="molecule type" value="Genomic_DNA"/>
</dbReference>
<dbReference type="AlphaFoldDB" id="A0AAJ0FXR5"/>
<gene>
    <name evidence="2" type="ORF">QQS21_001993</name>
</gene>
<dbReference type="PANTHER" id="PTHR23024:SF339">
    <property type="entry name" value="ALPHA_BETA HYDROLASE FOLD-3 DOMAIN-CONTAINING PROTEIN"/>
    <property type="match status" value="1"/>
</dbReference>
<evidence type="ECO:0000259" key="1">
    <source>
        <dbReference type="Pfam" id="PF07859"/>
    </source>
</evidence>
<dbReference type="InterPro" id="IPR013094">
    <property type="entry name" value="AB_hydrolase_3"/>
</dbReference>
<reference evidence="2" key="1">
    <citation type="submission" date="2023-06" db="EMBL/GenBank/DDBJ databases">
        <title>Conoideocrella luteorostrata (Hypocreales: Clavicipitaceae), a potential biocontrol fungus for elongate hemlock scale in United States Christmas tree production areas.</title>
        <authorList>
            <person name="Barrett H."/>
            <person name="Lovett B."/>
            <person name="Macias A.M."/>
            <person name="Stajich J.E."/>
            <person name="Kasson M.T."/>
        </authorList>
    </citation>
    <scope>NUCLEOTIDE SEQUENCE</scope>
    <source>
        <strain evidence="2">ARSEF 14590</strain>
    </source>
</reference>
<dbReference type="SUPFAM" id="SSF53474">
    <property type="entry name" value="alpha/beta-Hydrolases"/>
    <property type="match status" value="1"/>
</dbReference>
<accession>A0AAJ0FXR5</accession>
<dbReference type="Gene3D" id="3.40.50.1820">
    <property type="entry name" value="alpha/beta hydrolase"/>
    <property type="match status" value="1"/>
</dbReference>
<evidence type="ECO:0000313" key="2">
    <source>
        <dbReference type="EMBL" id="KAK2612028.1"/>
    </source>
</evidence>
<name>A0AAJ0FXR5_9HYPO</name>
<dbReference type="GO" id="GO:0016787">
    <property type="term" value="F:hydrolase activity"/>
    <property type="evidence" value="ECO:0007669"/>
    <property type="project" value="InterPro"/>
</dbReference>
<evidence type="ECO:0000313" key="3">
    <source>
        <dbReference type="Proteomes" id="UP001251528"/>
    </source>
</evidence>
<sequence>MADQWQDESIFNHFTVFEETFKTVGSHDIKAAILIPKGLSPGAHPTIFNFHGGFLINAHSLFAPFFSIWALKLALENQAIIISPDYRLLPSANGVPDILEDLEDFWQWARGDILTRMLQNRAPGHSLDLSRLLLTGGSAGGYLAMQLALSHPDDISAVATAYPFVNPKDPIMLSGPGDDEPTVLRLPREAMPPKKAVLAWIEETKKTTVTKAGFERTPFAAAASQYGMYYEKIFDPNGMNQSEFIPTERLRLGAKLPKRIWILHGDADSVVHLRTAQEFVDLIHAKLPNTTVRFDIARGEDHAFDHLKTSWELHAIGALEFVRQSWLER</sequence>
<organism evidence="2 3">
    <name type="scientific">Conoideocrella luteorostrata</name>
    <dbReference type="NCBI Taxonomy" id="1105319"/>
    <lineage>
        <taxon>Eukaryota</taxon>
        <taxon>Fungi</taxon>
        <taxon>Dikarya</taxon>
        <taxon>Ascomycota</taxon>
        <taxon>Pezizomycotina</taxon>
        <taxon>Sordariomycetes</taxon>
        <taxon>Hypocreomycetidae</taxon>
        <taxon>Hypocreales</taxon>
        <taxon>Clavicipitaceae</taxon>
        <taxon>Conoideocrella</taxon>
    </lineage>
</organism>
<proteinExistence type="predicted"/>
<feature type="domain" description="Alpha/beta hydrolase fold-3" evidence="1">
    <location>
        <begin position="48"/>
        <end position="167"/>
    </location>
</feature>
<keyword evidence="3" id="KW-1185">Reference proteome</keyword>
<dbReference type="InterPro" id="IPR029058">
    <property type="entry name" value="AB_hydrolase_fold"/>
</dbReference>
<comment type="caution">
    <text evidence="2">The sequence shown here is derived from an EMBL/GenBank/DDBJ whole genome shotgun (WGS) entry which is preliminary data.</text>
</comment>
<protein>
    <recommendedName>
        <fullName evidence="1">Alpha/beta hydrolase fold-3 domain-containing protein</fullName>
    </recommendedName>
</protein>
<dbReference type="Proteomes" id="UP001251528">
    <property type="component" value="Unassembled WGS sequence"/>
</dbReference>
<dbReference type="InterPro" id="IPR050466">
    <property type="entry name" value="Carboxylest/Gibb_receptor"/>
</dbReference>